<dbReference type="Gene3D" id="3.40.50.1820">
    <property type="entry name" value="alpha/beta hydrolase"/>
    <property type="match status" value="1"/>
</dbReference>
<dbReference type="SUPFAM" id="SSF53474">
    <property type="entry name" value="alpha/beta-Hydrolases"/>
    <property type="match status" value="1"/>
</dbReference>
<dbReference type="InterPro" id="IPR029058">
    <property type="entry name" value="AB_hydrolase_fold"/>
</dbReference>
<gene>
    <name evidence="2" type="ordered locus">sce8975</name>
</gene>
<dbReference type="EMBL" id="AM746676">
    <property type="protein sequence ID" value="CAN99147.1"/>
    <property type="molecule type" value="Genomic_DNA"/>
</dbReference>
<protein>
    <recommendedName>
        <fullName evidence="1">AB hydrolase-1 domain-containing protein</fullName>
    </recommendedName>
</protein>
<sequence>MPPDRRMGNHLERVVGVLNGVLGDYLKRTSNGLATAMQLVRDGHPVPLARAFPAAVSAEAMPRVVVLVHGLMSTEEVWTMQDGETYGSLLARDLGYTPFYVRYNSGLRVSENGEALDVLLEQLVCAYPVAVEELALIGHSMGGLVARSAAHAASDKDRRWLPLVKRAFYLGTPHLGAPLERFGNVVTWALASIDNPYTKLIADIVNLRSGGMKDLAYANLRREDWEGASANALLQNRRHPVPLLPHIRHHLIAGALTADPRLSLLFGDAMVSLRSATGRAVAEDRCSPFPQEHARIMPSLGHLRLAHDPDVYAQIRAWCEEAV</sequence>
<evidence type="ECO:0000313" key="3">
    <source>
        <dbReference type="Proteomes" id="UP000002139"/>
    </source>
</evidence>
<evidence type="ECO:0000259" key="1">
    <source>
        <dbReference type="Pfam" id="PF12697"/>
    </source>
</evidence>
<dbReference type="Proteomes" id="UP000002139">
    <property type="component" value="Chromosome"/>
</dbReference>
<dbReference type="InterPro" id="IPR000073">
    <property type="entry name" value="AB_hydrolase_1"/>
</dbReference>
<keyword evidence="3" id="KW-1185">Reference proteome</keyword>
<dbReference type="STRING" id="448385.sce8975"/>
<dbReference type="Pfam" id="PF12697">
    <property type="entry name" value="Abhydrolase_6"/>
    <property type="match status" value="1"/>
</dbReference>
<dbReference type="AlphaFoldDB" id="A9G9A0"/>
<feature type="domain" description="AB hydrolase-1" evidence="1">
    <location>
        <begin position="65"/>
        <end position="314"/>
    </location>
</feature>
<organism evidence="2 3">
    <name type="scientific">Sorangium cellulosum (strain So ce56)</name>
    <name type="common">Polyangium cellulosum (strain So ce56)</name>
    <dbReference type="NCBI Taxonomy" id="448385"/>
    <lineage>
        <taxon>Bacteria</taxon>
        <taxon>Pseudomonadati</taxon>
        <taxon>Myxococcota</taxon>
        <taxon>Polyangia</taxon>
        <taxon>Polyangiales</taxon>
        <taxon>Polyangiaceae</taxon>
        <taxon>Sorangium</taxon>
    </lineage>
</organism>
<dbReference type="KEGG" id="scl:sce8975"/>
<dbReference type="HOGENOM" id="CLU_049416_0_0_7"/>
<dbReference type="eggNOG" id="COG1075">
    <property type="taxonomic scope" value="Bacteria"/>
</dbReference>
<dbReference type="BioCyc" id="SCEL448385:SCE_RS45980-MONOMER"/>
<evidence type="ECO:0000313" key="2">
    <source>
        <dbReference type="EMBL" id="CAN99147.1"/>
    </source>
</evidence>
<proteinExistence type="predicted"/>
<name>A9G9A0_SORC5</name>
<reference evidence="2 3" key="1">
    <citation type="journal article" date="2007" name="Nat. Biotechnol.">
        <title>Complete genome sequence of the myxobacterium Sorangium cellulosum.</title>
        <authorList>
            <person name="Schneiker S."/>
            <person name="Perlova O."/>
            <person name="Kaiser O."/>
            <person name="Gerth K."/>
            <person name="Alici A."/>
            <person name="Altmeyer M.O."/>
            <person name="Bartels D."/>
            <person name="Bekel T."/>
            <person name="Beyer S."/>
            <person name="Bode E."/>
            <person name="Bode H.B."/>
            <person name="Bolten C.J."/>
            <person name="Choudhuri J.V."/>
            <person name="Doss S."/>
            <person name="Elnakady Y.A."/>
            <person name="Frank B."/>
            <person name="Gaigalat L."/>
            <person name="Goesmann A."/>
            <person name="Groeger C."/>
            <person name="Gross F."/>
            <person name="Jelsbak L."/>
            <person name="Jelsbak L."/>
            <person name="Kalinowski J."/>
            <person name="Kegler C."/>
            <person name="Knauber T."/>
            <person name="Konietzny S."/>
            <person name="Kopp M."/>
            <person name="Krause L."/>
            <person name="Krug D."/>
            <person name="Linke B."/>
            <person name="Mahmud T."/>
            <person name="Martinez-Arias R."/>
            <person name="McHardy A.C."/>
            <person name="Merai M."/>
            <person name="Meyer F."/>
            <person name="Mormann S."/>
            <person name="Munoz-Dorado J."/>
            <person name="Perez J."/>
            <person name="Pradella S."/>
            <person name="Rachid S."/>
            <person name="Raddatz G."/>
            <person name="Rosenau F."/>
            <person name="Rueckert C."/>
            <person name="Sasse F."/>
            <person name="Scharfe M."/>
            <person name="Schuster S.C."/>
            <person name="Suen G."/>
            <person name="Treuner-Lange A."/>
            <person name="Velicer G.J."/>
            <person name="Vorholter F.-J."/>
            <person name="Weissman K.J."/>
            <person name="Welch R.D."/>
            <person name="Wenzel S.C."/>
            <person name="Whitworth D.E."/>
            <person name="Wilhelm S."/>
            <person name="Wittmann C."/>
            <person name="Bloecker H."/>
            <person name="Puehler A."/>
            <person name="Mueller R."/>
        </authorList>
    </citation>
    <scope>NUCLEOTIDE SEQUENCE [LARGE SCALE GENOMIC DNA]</scope>
    <source>
        <strain evidence="3">So ce56</strain>
    </source>
</reference>
<accession>A9G9A0</accession>